<accession>A0A1A8X3X5</accession>
<proteinExistence type="predicted"/>
<name>A0A1A8X3X5_PLAOA</name>
<protein>
    <submittedName>
        <fullName evidence="1">PIR Superfamily Protein</fullName>
    </submittedName>
</protein>
<gene>
    <name evidence="1" type="ORF">POVCU1_049360</name>
</gene>
<evidence type="ECO:0000313" key="1">
    <source>
        <dbReference type="EMBL" id="SBS98872.1"/>
    </source>
</evidence>
<dbReference type="AlphaFoldDB" id="A0A1A8X3X5"/>
<dbReference type="EMBL" id="FLQV01000994">
    <property type="protein sequence ID" value="SBS98872.1"/>
    <property type="molecule type" value="Genomic_DNA"/>
</dbReference>
<sequence length="66" mass="7512">MSFAIPLLYKYTPLGPFLRTKINIVKNRWINSDEYGSELSPLSTDIEDNISDDGEYNIGYYSATNS</sequence>
<dbReference type="Proteomes" id="UP000078546">
    <property type="component" value="Unassembled WGS sequence"/>
</dbReference>
<organism evidence="1 2">
    <name type="scientific">Plasmodium ovale curtisi</name>
    <dbReference type="NCBI Taxonomy" id="864141"/>
    <lineage>
        <taxon>Eukaryota</taxon>
        <taxon>Sar</taxon>
        <taxon>Alveolata</taxon>
        <taxon>Apicomplexa</taxon>
        <taxon>Aconoidasida</taxon>
        <taxon>Haemosporida</taxon>
        <taxon>Plasmodiidae</taxon>
        <taxon>Plasmodium</taxon>
        <taxon>Plasmodium (Plasmodium)</taxon>
    </lineage>
</organism>
<reference evidence="2" key="1">
    <citation type="submission" date="2016-05" db="EMBL/GenBank/DDBJ databases">
        <authorList>
            <person name="Naeem Raeece"/>
        </authorList>
    </citation>
    <scope>NUCLEOTIDE SEQUENCE [LARGE SCALE GENOMIC DNA]</scope>
</reference>
<evidence type="ECO:0000313" key="2">
    <source>
        <dbReference type="Proteomes" id="UP000078546"/>
    </source>
</evidence>